<comment type="cofactor">
    <cofactor evidence="11">
        <name>[2Fe-2S] cluster</name>
        <dbReference type="ChEBI" id="CHEBI:190135"/>
    </cofactor>
</comment>
<dbReference type="Gene3D" id="3.30.70.20">
    <property type="match status" value="1"/>
</dbReference>
<dbReference type="Pfam" id="PF13510">
    <property type="entry name" value="Fer2_4"/>
    <property type="match status" value="1"/>
</dbReference>
<evidence type="ECO:0000256" key="1">
    <source>
        <dbReference type="ARBA" id="ARBA00001966"/>
    </source>
</evidence>
<dbReference type="GO" id="GO:0051537">
    <property type="term" value="F:2 iron, 2 sulfur cluster binding"/>
    <property type="evidence" value="ECO:0007669"/>
    <property type="project" value="UniProtKB-KW"/>
</dbReference>
<dbReference type="GO" id="GO:0046872">
    <property type="term" value="F:metal ion binding"/>
    <property type="evidence" value="ECO:0007669"/>
    <property type="project" value="UniProtKB-KW"/>
</dbReference>
<dbReference type="PROSITE" id="PS00642">
    <property type="entry name" value="COMPLEX1_75K_2"/>
    <property type="match status" value="1"/>
</dbReference>
<dbReference type="InterPro" id="IPR019574">
    <property type="entry name" value="NADH_UbQ_OxRdtase_Gsu_4Fe4S-bd"/>
</dbReference>
<dbReference type="SUPFAM" id="SSF53706">
    <property type="entry name" value="Formate dehydrogenase/DMSO reductase, domains 1-3"/>
    <property type="match status" value="1"/>
</dbReference>
<dbReference type="SMART" id="SM00929">
    <property type="entry name" value="NADH-G_4Fe-4S_3"/>
    <property type="match status" value="1"/>
</dbReference>
<dbReference type="Gene3D" id="3.10.20.740">
    <property type="match status" value="1"/>
</dbReference>
<evidence type="ECO:0000256" key="11">
    <source>
        <dbReference type="ARBA" id="ARBA00034078"/>
    </source>
</evidence>
<dbReference type="InterPro" id="IPR036010">
    <property type="entry name" value="2Fe-2S_ferredoxin-like_sf"/>
</dbReference>
<dbReference type="Gene3D" id="2.40.40.20">
    <property type="match status" value="1"/>
</dbReference>
<dbReference type="InterPro" id="IPR010228">
    <property type="entry name" value="NADH_UbQ_OxRdtase_Gsu"/>
</dbReference>
<dbReference type="InterPro" id="IPR006656">
    <property type="entry name" value="Mopterin_OxRdtase"/>
</dbReference>
<dbReference type="InterPro" id="IPR054351">
    <property type="entry name" value="NADH_UbQ_OxRdtase_ferredoxin"/>
</dbReference>
<dbReference type="EMBL" id="PQAP01000023">
    <property type="protein sequence ID" value="PWB74736.1"/>
    <property type="molecule type" value="Genomic_DNA"/>
</dbReference>
<dbReference type="InterPro" id="IPR000283">
    <property type="entry name" value="NADH_UbQ_OxRdtase_75kDa_su_CS"/>
</dbReference>
<sequence>MSTSTTTQPAVKMVTLTINDQSVTVPKGTTVLQAALGAGIHIPTFCWHPKLKSVGACRICYVEIEKMPKLQVSCATEATDGMVVKTESDIVKRGRKAVLEFILANHPLDCPTCDKGGECDLQNLTFAHGLDDSRFDFLKRRHIVPGVPSTFDDLRIGPEIMLNRNRCILCYKCVRSNKEAFGEYDIGAFERGNAMEINAAPGEQVANPFSGNLVEICPVGALTNSDWRYKIRVWLTQTTPSIDIFNSSGSNILFYKEDHKNRIFRTISRRNDEIDDGWITDVARYGYQLVHSPDRLQKPLMKKGSKQVPVEWEEAVAFVARRLAEIDDTKGCVCIGGLASPTLDLDSLHSFSKFMRKVIGTNNLDFRIDYRSLPEKPDSAFSTLSSQPFTIAEIDTSDVIFVFGSDLVKEHPNEYLRIRKARNFGRPLVYSVNSFNVKSADVADREFIYAPGTEEVFINGLCLAAIEENPGLSGADGLKRKISPADLNSAAKTCGVSAEDLKALARTLINGKKISFIVGDQVSLSRDREVIAAALCNLNRLVGITSRGQMAALARYADSIGAEKLGLIPNPHPDVKRALTDLWGGFPEMAGYHTEGMFSQMLKGELDAMVILGANPVAMYPDHEAVAETFEKLDFLVVADLFETETTAMADVVLPLASWTEFAGRYVNLEGRIQKAERAIKPLYESKPAYAILADIAAAARKPLFSSAREREEEIEKVLACTTVRPWPGDYLDVRPPAIDKDPAYPIMLIIGDDPHHRCYVTEKAASLVKFCSDAYIELSPELAEKFKVEDGDAVRVESKYGKLMAPVKVSRVLEGDVVFLPRNFSVTRANSLVSRKARIDWVRINKVSG</sequence>
<evidence type="ECO:0000259" key="16">
    <source>
        <dbReference type="PROSITE" id="PS51839"/>
    </source>
</evidence>
<keyword evidence="5" id="KW-0874">Quinone</keyword>
<dbReference type="Proteomes" id="UP000250918">
    <property type="component" value="Unassembled WGS sequence"/>
</dbReference>
<evidence type="ECO:0000256" key="8">
    <source>
        <dbReference type="ARBA" id="ARBA00023004"/>
    </source>
</evidence>
<accession>A0A855X3P1</accession>
<evidence type="ECO:0000313" key="18">
    <source>
        <dbReference type="Proteomes" id="UP000250918"/>
    </source>
</evidence>
<comment type="catalytic activity">
    <reaction evidence="12">
        <text>a quinone + NADH + 5 H(+)(in) = a quinol + NAD(+) + 4 H(+)(out)</text>
        <dbReference type="Rhea" id="RHEA:57888"/>
        <dbReference type="ChEBI" id="CHEBI:15378"/>
        <dbReference type="ChEBI" id="CHEBI:24646"/>
        <dbReference type="ChEBI" id="CHEBI:57540"/>
        <dbReference type="ChEBI" id="CHEBI:57945"/>
        <dbReference type="ChEBI" id="CHEBI:132124"/>
    </reaction>
</comment>
<dbReference type="InterPro" id="IPR006657">
    <property type="entry name" value="MoPterin_dinucl-bd_dom"/>
</dbReference>
<keyword evidence="7" id="KW-1278">Translocase</keyword>
<dbReference type="SUPFAM" id="SSF54292">
    <property type="entry name" value="2Fe-2S ferredoxin-like"/>
    <property type="match status" value="1"/>
</dbReference>
<dbReference type="SUPFAM" id="SSF50692">
    <property type="entry name" value="ADC-like"/>
    <property type="match status" value="1"/>
</dbReference>
<dbReference type="PROSITE" id="PS51839">
    <property type="entry name" value="4FE4S_HC3"/>
    <property type="match status" value="1"/>
</dbReference>
<dbReference type="PANTHER" id="PTHR43105:SF12">
    <property type="entry name" value="NADH-QUINONE OXIDOREDUCTASE SUBUNIT G"/>
    <property type="match status" value="1"/>
</dbReference>
<feature type="domain" description="4Fe-4S Mo/W bis-MGD-type" evidence="15">
    <location>
        <begin position="236"/>
        <end position="294"/>
    </location>
</feature>
<dbReference type="CDD" id="cd00207">
    <property type="entry name" value="fer2"/>
    <property type="match status" value="1"/>
</dbReference>
<dbReference type="PROSITE" id="PS00641">
    <property type="entry name" value="COMPLEX1_75K_1"/>
    <property type="match status" value="1"/>
</dbReference>
<evidence type="ECO:0000256" key="13">
    <source>
        <dbReference type="RuleBase" id="RU004523"/>
    </source>
</evidence>
<dbReference type="PANTHER" id="PTHR43105">
    <property type="entry name" value="RESPIRATORY NITRATE REDUCTASE"/>
    <property type="match status" value="1"/>
</dbReference>
<dbReference type="Pfam" id="PF22151">
    <property type="entry name" value="Fer4_NDSU1"/>
    <property type="match status" value="1"/>
</dbReference>
<evidence type="ECO:0000256" key="7">
    <source>
        <dbReference type="ARBA" id="ARBA00022967"/>
    </source>
</evidence>
<reference evidence="17 18" key="1">
    <citation type="journal article" date="2018" name="ISME J.">
        <title>A methanotrophic archaeon couples anaerobic oxidation of methane to Fe(III) reduction.</title>
        <authorList>
            <person name="Cai C."/>
            <person name="Leu A.O."/>
            <person name="Xie G.J."/>
            <person name="Guo J."/>
            <person name="Feng Y."/>
            <person name="Zhao J.X."/>
            <person name="Tyson G.W."/>
            <person name="Yuan Z."/>
            <person name="Hu S."/>
        </authorList>
    </citation>
    <scope>NUCLEOTIDE SEQUENCE [LARGE SCALE GENOMIC DNA]</scope>
    <source>
        <strain evidence="17">FeB_12</strain>
    </source>
</reference>
<keyword evidence="8" id="KW-0408">Iron</keyword>
<dbReference type="GO" id="GO:0008137">
    <property type="term" value="F:NADH dehydrogenase (ubiquinone) activity"/>
    <property type="evidence" value="ECO:0007669"/>
    <property type="project" value="InterPro"/>
</dbReference>
<keyword evidence="6" id="KW-0479">Metal-binding</keyword>
<dbReference type="Gene3D" id="3.40.228.10">
    <property type="entry name" value="Dimethylsulfoxide Reductase, domain 2"/>
    <property type="match status" value="1"/>
</dbReference>
<comment type="caution">
    <text evidence="17">The sequence shown here is derived from an EMBL/GenBank/DDBJ whole genome shotgun (WGS) entry which is preliminary data.</text>
</comment>
<dbReference type="InterPro" id="IPR006655">
    <property type="entry name" value="Mopterin_OxRdtase_prok_CS"/>
</dbReference>
<evidence type="ECO:0000256" key="12">
    <source>
        <dbReference type="ARBA" id="ARBA00047712"/>
    </source>
</evidence>
<dbReference type="Gene3D" id="3.40.50.740">
    <property type="match status" value="1"/>
</dbReference>
<organism evidence="17 18">
    <name type="scientific">candidate division GN15 bacterium</name>
    <dbReference type="NCBI Taxonomy" id="2072418"/>
    <lineage>
        <taxon>Bacteria</taxon>
        <taxon>candidate division GN15</taxon>
    </lineage>
</organism>
<dbReference type="Pfam" id="PF22117">
    <property type="entry name" value="Fer4_Nqo3"/>
    <property type="match status" value="1"/>
</dbReference>
<dbReference type="NCBIfam" id="TIGR01973">
    <property type="entry name" value="NuoG"/>
    <property type="match status" value="1"/>
</dbReference>
<evidence type="ECO:0000313" key="17">
    <source>
        <dbReference type="EMBL" id="PWB74736.1"/>
    </source>
</evidence>
<dbReference type="InterPro" id="IPR001041">
    <property type="entry name" value="2Fe-2S_ferredoxin-type"/>
</dbReference>
<evidence type="ECO:0000256" key="5">
    <source>
        <dbReference type="ARBA" id="ARBA00022719"/>
    </source>
</evidence>
<dbReference type="InterPro" id="IPR050123">
    <property type="entry name" value="Prok_molybdopt-oxidoreductase"/>
</dbReference>
<dbReference type="GO" id="GO:0043546">
    <property type="term" value="F:molybdopterin cofactor binding"/>
    <property type="evidence" value="ECO:0007669"/>
    <property type="project" value="InterPro"/>
</dbReference>
<dbReference type="CDD" id="cd00368">
    <property type="entry name" value="Molybdopterin-Binding"/>
    <property type="match status" value="1"/>
</dbReference>
<keyword evidence="9" id="KW-0411">Iron-sulfur</keyword>
<proteinExistence type="inferred from homology"/>
<evidence type="ECO:0000259" key="15">
    <source>
        <dbReference type="PROSITE" id="PS51669"/>
    </source>
</evidence>
<dbReference type="GO" id="GO:0051539">
    <property type="term" value="F:4 iron, 4 sulfur cluster binding"/>
    <property type="evidence" value="ECO:0007669"/>
    <property type="project" value="UniProtKB-KW"/>
</dbReference>
<evidence type="ECO:0000256" key="2">
    <source>
        <dbReference type="ARBA" id="ARBA00005404"/>
    </source>
</evidence>
<evidence type="ECO:0000256" key="4">
    <source>
        <dbReference type="ARBA" id="ARBA00022714"/>
    </source>
</evidence>
<dbReference type="AlphaFoldDB" id="A0A855X3P1"/>
<dbReference type="Pfam" id="PF01568">
    <property type="entry name" value="Molydop_binding"/>
    <property type="match status" value="1"/>
</dbReference>
<evidence type="ECO:0000256" key="3">
    <source>
        <dbReference type="ARBA" id="ARBA00022485"/>
    </source>
</evidence>
<dbReference type="GO" id="GO:0003954">
    <property type="term" value="F:NADH dehydrogenase activity"/>
    <property type="evidence" value="ECO:0007669"/>
    <property type="project" value="TreeGrafter"/>
</dbReference>
<comment type="similarity">
    <text evidence="2 13">Belongs to the complex I 75 kDa subunit family.</text>
</comment>
<dbReference type="InterPro" id="IPR006963">
    <property type="entry name" value="Mopterin_OxRdtase_4Fe-4S_dom"/>
</dbReference>
<dbReference type="Pfam" id="PF00384">
    <property type="entry name" value="Molybdopterin"/>
    <property type="match status" value="1"/>
</dbReference>
<dbReference type="InterPro" id="IPR009010">
    <property type="entry name" value="Asp_de-COase-like_dom_sf"/>
</dbReference>
<keyword evidence="10" id="KW-0520">NAD</keyword>
<dbReference type="GO" id="GO:0016020">
    <property type="term" value="C:membrane"/>
    <property type="evidence" value="ECO:0007669"/>
    <property type="project" value="InterPro"/>
</dbReference>
<evidence type="ECO:0000259" key="14">
    <source>
        <dbReference type="PROSITE" id="PS51085"/>
    </source>
</evidence>
<evidence type="ECO:0000256" key="10">
    <source>
        <dbReference type="ARBA" id="ARBA00023027"/>
    </source>
</evidence>
<dbReference type="GO" id="GO:0042773">
    <property type="term" value="P:ATP synthesis coupled electron transport"/>
    <property type="evidence" value="ECO:0007669"/>
    <property type="project" value="InterPro"/>
</dbReference>
<keyword evidence="3" id="KW-0004">4Fe-4S</keyword>
<keyword evidence="4" id="KW-0001">2Fe-2S</keyword>
<name>A0A855X3P1_9BACT</name>
<gene>
    <name evidence="17" type="primary">nuoG</name>
    <name evidence="17" type="ORF">C3F09_03345</name>
</gene>
<dbReference type="PROSITE" id="PS00490">
    <property type="entry name" value="MOLYBDOPTERIN_PROK_2"/>
    <property type="match status" value="1"/>
</dbReference>
<evidence type="ECO:0000256" key="6">
    <source>
        <dbReference type="ARBA" id="ARBA00022723"/>
    </source>
</evidence>
<dbReference type="Pfam" id="PF10588">
    <property type="entry name" value="NADH-G_4Fe-4S_3"/>
    <property type="match status" value="1"/>
</dbReference>
<comment type="cofactor">
    <cofactor evidence="1">
        <name>[4Fe-4S] cluster</name>
        <dbReference type="ChEBI" id="CHEBI:49883"/>
    </cofactor>
</comment>
<dbReference type="GO" id="GO:0048038">
    <property type="term" value="F:quinone binding"/>
    <property type="evidence" value="ECO:0007669"/>
    <property type="project" value="UniProtKB-KW"/>
</dbReference>
<protein>
    <submittedName>
        <fullName evidence="17">NADH dehydrogenase (Quinone) subunit G</fullName>
    </submittedName>
</protein>
<dbReference type="PROSITE" id="PS51085">
    <property type="entry name" value="2FE2S_FER_2"/>
    <property type="match status" value="1"/>
</dbReference>
<dbReference type="FunFam" id="3.10.20.740:FF:000001">
    <property type="entry name" value="NADH-quinone oxidoreductase subunit G"/>
    <property type="match status" value="1"/>
</dbReference>
<feature type="domain" description="2Fe-2S ferredoxin-type" evidence="14">
    <location>
        <begin position="12"/>
        <end position="90"/>
    </location>
</feature>
<evidence type="ECO:0000256" key="9">
    <source>
        <dbReference type="ARBA" id="ARBA00023014"/>
    </source>
</evidence>
<dbReference type="PROSITE" id="PS51669">
    <property type="entry name" value="4FE4S_MOW_BIS_MGD"/>
    <property type="match status" value="1"/>
</dbReference>
<feature type="domain" description="4Fe-4S His(Cys)3-ligated-type" evidence="16">
    <location>
        <begin position="90"/>
        <end position="129"/>
    </location>
</feature>